<dbReference type="InterPro" id="IPR000835">
    <property type="entry name" value="HTH_MarR-typ"/>
</dbReference>
<keyword evidence="2" id="KW-0238">DNA-binding</keyword>
<proteinExistence type="predicted"/>
<evidence type="ECO:0000256" key="2">
    <source>
        <dbReference type="ARBA" id="ARBA00023125"/>
    </source>
</evidence>
<gene>
    <name evidence="5" type="ORF">METZ01_LOCUS264893</name>
</gene>
<organism evidence="5">
    <name type="scientific">marine metagenome</name>
    <dbReference type="NCBI Taxonomy" id="408172"/>
    <lineage>
        <taxon>unclassified sequences</taxon>
        <taxon>metagenomes</taxon>
        <taxon>ecological metagenomes</taxon>
    </lineage>
</organism>
<dbReference type="Pfam" id="PF12802">
    <property type="entry name" value="MarR_2"/>
    <property type="match status" value="1"/>
</dbReference>
<evidence type="ECO:0000256" key="1">
    <source>
        <dbReference type="ARBA" id="ARBA00023015"/>
    </source>
</evidence>
<feature type="non-terminal residue" evidence="5">
    <location>
        <position position="1"/>
    </location>
</feature>
<feature type="domain" description="HTH marR-type" evidence="4">
    <location>
        <begin position="12"/>
        <end position="144"/>
    </location>
</feature>
<dbReference type="SMART" id="SM00347">
    <property type="entry name" value="HTH_MARR"/>
    <property type="match status" value="1"/>
</dbReference>
<dbReference type="AlphaFoldDB" id="A0A382JK04"/>
<dbReference type="GO" id="GO:0003700">
    <property type="term" value="F:DNA-binding transcription factor activity"/>
    <property type="evidence" value="ECO:0007669"/>
    <property type="project" value="InterPro"/>
</dbReference>
<keyword evidence="3" id="KW-0804">Transcription</keyword>
<dbReference type="NCBIfam" id="TIGR02337">
    <property type="entry name" value="HpaR"/>
    <property type="match status" value="1"/>
</dbReference>
<dbReference type="Gene3D" id="1.10.10.10">
    <property type="entry name" value="Winged helix-like DNA-binding domain superfamily/Winged helix DNA-binding domain"/>
    <property type="match status" value="1"/>
</dbReference>
<evidence type="ECO:0000256" key="3">
    <source>
        <dbReference type="ARBA" id="ARBA00023163"/>
    </source>
</evidence>
<accession>A0A382JK04</accession>
<dbReference type="GO" id="GO:0045892">
    <property type="term" value="P:negative regulation of DNA-templated transcription"/>
    <property type="evidence" value="ECO:0007669"/>
    <property type="project" value="InterPro"/>
</dbReference>
<dbReference type="PANTHER" id="PTHR42756">
    <property type="entry name" value="TRANSCRIPTIONAL REGULATOR, MARR"/>
    <property type="match status" value="1"/>
</dbReference>
<dbReference type="InterPro" id="IPR036388">
    <property type="entry name" value="WH-like_DNA-bd_sf"/>
</dbReference>
<evidence type="ECO:0000259" key="4">
    <source>
        <dbReference type="PROSITE" id="PS50995"/>
    </source>
</evidence>
<name>A0A382JK04_9ZZZZ</name>
<dbReference type="PROSITE" id="PS50995">
    <property type="entry name" value="HTH_MARR_2"/>
    <property type="match status" value="1"/>
</dbReference>
<evidence type="ECO:0000313" key="5">
    <source>
        <dbReference type="EMBL" id="SVC12039.1"/>
    </source>
</evidence>
<keyword evidence="1" id="KW-0805">Transcription regulation</keyword>
<dbReference type="InterPro" id="IPR012712">
    <property type="entry name" value="HpaR/FarR"/>
</dbReference>
<dbReference type="InterPro" id="IPR036390">
    <property type="entry name" value="WH_DNA-bd_sf"/>
</dbReference>
<dbReference type="PANTHER" id="PTHR42756:SF1">
    <property type="entry name" value="TRANSCRIPTIONAL REPRESSOR OF EMRAB OPERON"/>
    <property type="match status" value="1"/>
</dbReference>
<dbReference type="EMBL" id="UINC01074640">
    <property type="protein sequence ID" value="SVC12039.1"/>
    <property type="molecule type" value="Genomic_DNA"/>
</dbReference>
<sequence length="155" mass="17788">VVTAGKELRGFNRSLPMALLRAREAVMKKFIPSLRENDLSSQQWRVIRALNEEQGLDITELGDRCFLLMPSLSRIIQNLEKRILVTRSHSEADNRRSVISLTVAGEKLFKKIAPASVERYNLITEKFGYGKLELLYELLDELIEKIDDDQAVNTR</sequence>
<dbReference type="GO" id="GO:0003677">
    <property type="term" value="F:DNA binding"/>
    <property type="evidence" value="ECO:0007669"/>
    <property type="project" value="UniProtKB-KW"/>
</dbReference>
<dbReference type="SUPFAM" id="SSF46785">
    <property type="entry name" value="Winged helix' DNA-binding domain"/>
    <property type="match status" value="1"/>
</dbReference>
<protein>
    <recommendedName>
        <fullName evidence="4">HTH marR-type domain-containing protein</fullName>
    </recommendedName>
</protein>
<reference evidence="5" key="1">
    <citation type="submission" date="2018-05" db="EMBL/GenBank/DDBJ databases">
        <authorList>
            <person name="Lanie J.A."/>
            <person name="Ng W.-L."/>
            <person name="Kazmierczak K.M."/>
            <person name="Andrzejewski T.M."/>
            <person name="Davidsen T.M."/>
            <person name="Wayne K.J."/>
            <person name="Tettelin H."/>
            <person name="Glass J.I."/>
            <person name="Rusch D."/>
            <person name="Podicherti R."/>
            <person name="Tsui H.-C.T."/>
            <person name="Winkler M.E."/>
        </authorList>
    </citation>
    <scope>NUCLEOTIDE SEQUENCE</scope>
</reference>